<dbReference type="RefSeq" id="WP_059075676.1">
    <property type="nucleotide sequence ID" value="NZ_CP011940.1"/>
</dbReference>
<dbReference type="InterPro" id="IPR015856">
    <property type="entry name" value="ABC_transpr_CbiO/EcfA_su"/>
</dbReference>
<protein>
    <submittedName>
        <fullName evidence="12">ATP-binding cassette domain-containing protein</fullName>
    </submittedName>
    <submittedName>
        <fullName evidence="11">Tryptophan transporter</fullName>
    </submittedName>
</protein>
<dbReference type="PROSITE" id="PS00675">
    <property type="entry name" value="SIGMA54_INTERACT_1"/>
    <property type="match status" value="1"/>
</dbReference>
<evidence type="ECO:0000256" key="8">
    <source>
        <dbReference type="ARBA" id="ARBA00023136"/>
    </source>
</evidence>
<feature type="transmembrane region" description="Helical" evidence="9">
    <location>
        <begin position="20"/>
        <end position="39"/>
    </location>
</feature>
<dbReference type="InterPro" id="IPR017871">
    <property type="entry name" value="ABC_transporter-like_CS"/>
</dbReference>
<proteinExistence type="inferred from homology"/>
<keyword evidence="3" id="KW-0813">Transport</keyword>
<dbReference type="InterPro" id="IPR003593">
    <property type="entry name" value="AAA+_ATPase"/>
</dbReference>
<comment type="caution">
    <text evidence="12">The sequence shown here is derived from an EMBL/GenBank/DDBJ whole genome shotgun (WGS) entry which is preliminary data.</text>
</comment>
<dbReference type="InterPro" id="IPR025662">
    <property type="entry name" value="Sigma_54_int_dom_ATP-bd_1"/>
</dbReference>
<dbReference type="OrthoDB" id="197875at2"/>
<keyword evidence="5" id="KW-0547">Nucleotide-binding</keyword>
<dbReference type="AlphaFoldDB" id="A0A848C4K7"/>
<dbReference type="PANTHER" id="PTHR43553">
    <property type="entry name" value="HEAVY METAL TRANSPORTER"/>
    <property type="match status" value="1"/>
</dbReference>
<keyword evidence="8 9" id="KW-0472">Membrane</keyword>
<evidence type="ECO:0000313" key="13">
    <source>
        <dbReference type="Proteomes" id="UP000591071"/>
    </source>
</evidence>
<dbReference type="CDD" id="cd03225">
    <property type="entry name" value="ABC_cobalt_CbiO_domain1"/>
    <property type="match status" value="1"/>
</dbReference>
<dbReference type="InterPro" id="IPR003439">
    <property type="entry name" value="ABC_transporter-like_ATP-bd"/>
</dbReference>
<evidence type="ECO:0000256" key="3">
    <source>
        <dbReference type="ARBA" id="ARBA00022448"/>
    </source>
</evidence>
<dbReference type="SUPFAM" id="SSF52540">
    <property type="entry name" value="P-loop containing nucleoside triphosphate hydrolases"/>
    <property type="match status" value="1"/>
</dbReference>
<dbReference type="KEGG" id="mhw:ACT01_11920"/>
<keyword evidence="7" id="KW-1278">Translocase</keyword>
<dbReference type="EMBL" id="JBIEKR010000002">
    <property type="protein sequence ID" value="MFG6271991.1"/>
    <property type="molecule type" value="Genomic_DNA"/>
</dbReference>
<keyword evidence="9" id="KW-1133">Transmembrane helix</keyword>
<dbReference type="Gene3D" id="3.40.50.300">
    <property type="entry name" value="P-loop containing nucleotide triphosphate hydrolases"/>
    <property type="match status" value="1"/>
</dbReference>
<dbReference type="Proteomes" id="UP001605989">
    <property type="component" value="Unassembled WGS sequence"/>
</dbReference>
<feature type="transmembrane region" description="Helical" evidence="9">
    <location>
        <begin position="69"/>
        <end position="88"/>
    </location>
</feature>
<dbReference type="SMART" id="SM00382">
    <property type="entry name" value="AAA"/>
    <property type="match status" value="1"/>
</dbReference>
<reference evidence="12 13" key="1">
    <citation type="submission" date="2020-04" db="EMBL/GenBank/DDBJ databases">
        <authorList>
            <person name="Hitch T.C.A."/>
            <person name="Wylensek D."/>
            <person name="Clavel T."/>
        </authorList>
    </citation>
    <scope>NUCLEOTIDE SEQUENCE [LARGE SCALE GENOMIC DNA]</scope>
    <source>
        <strain evidence="12 13">Oil-RF-744-FAT-WT-6-1</strain>
    </source>
</reference>
<dbReference type="GO" id="GO:0042626">
    <property type="term" value="F:ATPase-coupled transmembrane transporter activity"/>
    <property type="evidence" value="ECO:0007669"/>
    <property type="project" value="TreeGrafter"/>
</dbReference>
<dbReference type="InterPro" id="IPR031360">
    <property type="entry name" value="TrpP"/>
</dbReference>
<dbReference type="Pfam" id="PF00005">
    <property type="entry name" value="ABC_tran"/>
    <property type="match status" value="1"/>
</dbReference>
<reference evidence="11 14" key="2">
    <citation type="submission" date="2024-10" db="EMBL/GenBank/DDBJ databases">
        <authorList>
            <person name="Sang B.-I."/>
            <person name="Prabhaharan D."/>
        </authorList>
    </citation>
    <scope>NUCLEOTIDE SEQUENCE [LARGE SCALE GENOMIC DNA]</scope>
    <source>
        <strain evidence="11 14">MH</strain>
    </source>
</reference>
<dbReference type="GO" id="GO:0005524">
    <property type="term" value="F:ATP binding"/>
    <property type="evidence" value="ECO:0007669"/>
    <property type="project" value="UniProtKB-KW"/>
</dbReference>
<name>A0A848C4K7_9FIRM</name>
<feature type="transmembrane region" description="Helical" evidence="9">
    <location>
        <begin position="45"/>
        <end position="62"/>
    </location>
</feature>
<organism evidence="12 13">
    <name type="scientific">Megasphaera hexanoica</name>
    <dbReference type="NCBI Taxonomy" id="1675036"/>
    <lineage>
        <taxon>Bacteria</taxon>
        <taxon>Bacillati</taxon>
        <taxon>Bacillota</taxon>
        <taxon>Negativicutes</taxon>
        <taxon>Veillonellales</taxon>
        <taxon>Veillonellaceae</taxon>
        <taxon>Megasphaera</taxon>
    </lineage>
</organism>
<dbReference type="InterPro" id="IPR027417">
    <property type="entry name" value="P-loop_NTPase"/>
</dbReference>
<keyword evidence="4" id="KW-1003">Cell membrane</keyword>
<dbReference type="Proteomes" id="UP000591071">
    <property type="component" value="Unassembled WGS sequence"/>
</dbReference>
<feature type="transmembrane region" description="Helical" evidence="9">
    <location>
        <begin position="123"/>
        <end position="145"/>
    </location>
</feature>
<evidence type="ECO:0000313" key="12">
    <source>
        <dbReference type="EMBL" id="NME29443.1"/>
    </source>
</evidence>
<keyword evidence="14" id="KW-1185">Reference proteome</keyword>
<comment type="subcellular location">
    <subcellularLocation>
        <location evidence="1">Cell membrane</location>
        <topology evidence="1">Peripheral membrane protein</topology>
    </subcellularLocation>
</comment>
<evidence type="ECO:0000256" key="5">
    <source>
        <dbReference type="ARBA" id="ARBA00022741"/>
    </source>
</evidence>
<dbReference type="InterPro" id="IPR050095">
    <property type="entry name" value="ECF_ABC_transporter_ATP-bd"/>
</dbReference>
<dbReference type="PANTHER" id="PTHR43553:SF27">
    <property type="entry name" value="ENERGY-COUPLING FACTOR TRANSPORTER ATP-BINDING PROTEIN ECFA2"/>
    <property type="match status" value="1"/>
</dbReference>
<feature type="transmembrane region" description="Helical" evidence="9">
    <location>
        <begin position="151"/>
        <end position="176"/>
    </location>
</feature>
<dbReference type="EMBL" id="JABAFG010000036">
    <property type="protein sequence ID" value="NME29443.1"/>
    <property type="molecule type" value="Genomic_DNA"/>
</dbReference>
<evidence type="ECO:0000259" key="10">
    <source>
        <dbReference type="PROSITE" id="PS50893"/>
    </source>
</evidence>
<comment type="similarity">
    <text evidence="2">Belongs to the ABC transporter superfamily.</text>
</comment>
<evidence type="ECO:0000256" key="9">
    <source>
        <dbReference type="SAM" id="Phobius"/>
    </source>
</evidence>
<evidence type="ECO:0000256" key="2">
    <source>
        <dbReference type="ARBA" id="ARBA00005417"/>
    </source>
</evidence>
<feature type="domain" description="ABC transporter" evidence="10">
    <location>
        <begin position="213"/>
        <end position="453"/>
    </location>
</feature>
<evidence type="ECO:0000256" key="7">
    <source>
        <dbReference type="ARBA" id="ARBA00022967"/>
    </source>
</evidence>
<keyword evidence="9" id="KW-0812">Transmembrane</keyword>
<keyword evidence="6 12" id="KW-0067">ATP-binding</keyword>
<evidence type="ECO:0000313" key="11">
    <source>
        <dbReference type="EMBL" id="MFG6271991.1"/>
    </source>
</evidence>
<evidence type="ECO:0000313" key="14">
    <source>
        <dbReference type="Proteomes" id="UP001605989"/>
    </source>
</evidence>
<accession>A0A848C4K7</accession>
<gene>
    <name evidence="11" type="ORF">ACGTZG_02175</name>
    <name evidence="12" type="ORF">HF872_12615</name>
</gene>
<evidence type="ECO:0000256" key="6">
    <source>
        <dbReference type="ARBA" id="ARBA00022840"/>
    </source>
</evidence>
<dbReference type="PROSITE" id="PS50893">
    <property type="entry name" value="ABC_TRANSPORTER_2"/>
    <property type="match status" value="1"/>
</dbReference>
<dbReference type="Pfam" id="PF17099">
    <property type="entry name" value="TrpP"/>
    <property type="match status" value="1"/>
</dbReference>
<evidence type="ECO:0000256" key="1">
    <source>
        <dbReference type="ARBA" id="ARBA00004202"/>
    </source>
</evidence>
<evidence type="ECO:0000256" key="4">
    <source>
        <dbReference type="ARBA" id="ARBA00022475"/>
    </source>
</evidence>
<dbReference type="GO" id="GO:0043190">
    <property type="term" value="C:ATP-binding cassette (ABC) transporter complex"/>
    <property type="evidence" value="ECO:0007669"/>
    <property type="project" value="TreeGrafter"/>
</dbReference>
<sequence>MKHIEDISTLEFHHRQGGQFRWITITTLMLAIGTILHLVSPSVGGVTPNWTIATYCVAICLTKPTYRQALGIGLVAALINVLTSKSGFPYGNLISEPIGALTCAFLVKNLAFLKFRGHSCLPVLTGFAATCMSGGAFVTILKFALGLPNNVYFTGMLPLVVIVGALNAVVTPLMYFPALRLFVSRGILDSLEEQSVTSDHSQYDLKPSVPGLISIEHLSYTYNKQTTPVLDDVSLAVHKGDFLVITGESGSGKSSLCMAMTGAIPHYFGGVMKGMVYVDGKATTQTTISRLASRVGAMLDDYDSQLVAMTVEEEIAFSLENQGVAPDKIETAITEVLEKVKLTPYRTRQLTNLSGGQRQRLVIAGVLATNPEILVFDEPTSALDPEGTHDFYELVHELNVRYGHTIVVIEHNLEAALPYANRLVLLDHGQLRSDGDVETTLRYMYDHDIYATAVPKVFACQMDLEKAGYQFDQPWLSVEAAVRSLQDAAPALERAV</sequence>
<dbReference type="PROSITE" id="PS00211">
    <property type="entry name" value="ABC_TRANSPORTER_1"/>
    <property type="match status" value="1"/>
</dbReference>
<dbReference type="GO" id="GO:0016887">
    <property type="term" value="F:ATP hydrolysis activity"/>
    <property type="evidence" value="ECO:0007669"/>
    <property type="project" value="InterPro"/>
</dbReference>